<gene>
    <name evidence="2" type="ORF">CTHT_0047250</name>
</gene>
<dbReference type="GeneID" id="18258763"/>
<dbReference type="HOGENOM" id="CLU_647226_0_0_1"/>
<sequence length="424" mass="46451">MLLLHQPAPSQQQPAMFQPSAARPERTIKSTMAAGLRNGLLLFPGFHGPRSRARSPSPAPSDYSVGEPLSPKSCPDQSLDYISPLFPANDTRVMGNSCSNDASARDPRPGNDWTEQLLPARPANFSLSSPSTPLMQQAPPRLVIPTSADTSHPQHGYQSRPRPRSMPPQRVWLAQQQQQRRHLSQESDAEQYHGYTPGHNRSISSPTASTIPTITTTTSTIPVTRYYQLKFYCSACQDGPCKFADEFNANFPLVVTRQEHDPIPITSLPSPQSRPGSSGGGRTKKSRSPFRSSRWESPSSSDDAPIQPGTTPFSPGTLLIKIDFCGRPGSLNFLLGVGERVGEVLKRAHAVDRSGDVRGESKGLKKKEMLAVMMRGGNKEDEGEAYVAAEKVLAELSEVDVSGAMKAVFRKEDPYDCVWREDEN</sequence>
<dbReference type="Proteomes" id="UP000008066">
    <property type="component" value="Unassembled WGS sequence"/>
</dbReference>
<protein>
    <submittedName>
        <fullName evidence="2">Uncharacterized protein</fullName>
    </submittedName>
</protein>
<evidence type="ECO:0000313" key="3">
    <source>
        <dbReference type="Proteomes" id="UP000008066"/>
    </source>
</evidence>
<proteinExistence type="predicted"/>
<feature type="compositionally biased region" description="Low complexity" evidence="1">
    <location>
        <begin position="167"/>
        <end position="178"/>
    </location>
</feature>
<feature type="region of interest" description="Disordered" evidence="1">
    <location>
        <begin position="262"/>
        <end position="312"/>
    </location>
</feature>
<keyword evidence="3" id="KW-1185">Reference proteome</keyword>
<feature type="compositionally biased region" description="Polar residues" evidence="1">
    <location>
        <begin position="147"/>
        <end position="157"/>
    </location>
</feature>
<feature type="region of interest" description="Disordered" evidence="1">
    <location>
        <begin position="97"/>
        <end position="116"/>
    </location>
</feature>
<feature type="region of interest" description="Disordered" evidence="1">
    <location>
        <begin position="145"/>
        <end position="210"/>
    </location>
</feature>
<evidence type="ECO:0000256" key="1">
    <source>
        <dbReference type="SAM" id="MobiDB-lite"/>
    </source>
</evidence>
<name>G0S9U9_CHATD</name>
<feature type="region of interest" description="Disordered" evidence="1">
    <location>
        <begin position="1"/>
        <end position="24"/>
    </location>
</feature>
<accession>G0S9U9</accession>
<evidence type="ECO:0000313" key="2">
    <source>
        <dbReference type="EMBL" id="EGS20210.1"/>
    </source>
</evidence>
<dbReference type="RefSeq" id="XP_006695095.1">
    <property type="nucleotide sequence ID" value="XM_006695032.1"/>
</dbReference>
<dbReference type="EMBL" id="GL988043">
    <property type="protein sequence ID" value="EGS20210.1"/>
    <property type="molecule type" value="Genomic_DNA"/>
</dbReference>
<feature type="region of interest" description="Disordered" evidence="1">
    <location>
        <begin position="47"/>
        <end position="78"/>
    </location>
</feature>
<feature type="compositionally biased region" description="Low complexity" evidence="1">
    <location>
        <begin position="267"/>
        <end position="276"/>
    </location>
</feature>
<dbReference type="KEGG" id="cthr:CTHT_0047250"/>
<dbReference type="AlphaFoldDB" id="G0S9U9"/>
<feature type="compositionally biased region" description="Low complexity" evidence="1">
    <location>
        <begin position="289"/>
        <end position="301"/>
    </location>
</feature>
<organism evidence="3">
    <name type="scientific">Chaetomium thermophilum (strain DSM 1495 / CBS 144.50 / IMI 039719)</name>
    <name type="common">Thermochaetoides thermophila</name>
    <dbReference type="NCBI Taxonomy" id="759272"/>
    <lineage>
        <taxon>Eukaryota</taxon>
        <taxon>Fungi</taxon>
        <taxon>Dikarya</taxon>
        <taxon>Ascomycota</taxon>
        <taxon>Pezizomycotina</taxon>
        <taxon>Sordariomycetes</taxon>
        <taxon>Sordariomycetidae</taxon>
        <taxon>Sordariales</taxon>
        <taxon>Chaetomiaceae</taxon>
        <taxon>Thermochaetoides</taxon>
    </lineage>
</organism>
<reference evidence="2 3" key="1">
    <citation type="journal article" date="2011" name="Cell">
        <title>Insight into structure and assembly of the nuclear pore complex by utilizing the genome of a eukaryotic thermophile.</title>
        <authorList>
            <person name="Amlacher S."/>
            <person name="Sarges P."/>
            <person name="Flemming D."/>
            <person name="van Noort V."/>
            <person name="Kunze R."/>
            <person name="Devos D.P."/>
            <person name="Arumugam M."/>
            <person name="Bork P."/>
            <person name="Hurt E."/>
        </authorList>
    </citation>
    <scope>NUCLEOTIDE SEQUENCE [LARGE SCALE GENOMIC DNA]</scope>
    <source>
        <strain evidence="3">DSM 1495 / CBS 144.50 / IMI 039719</strain>
    </source>
</reference>